<dbReference type="PANTHER" id="PTHR37691">
    <property type="entry name" value="BLR3518 PROTEIN"/>
    <property type="match status" value="1"/>
</dbReference>
<protein>
    <submittedName>
        <fullName evidence="2">Uncharacterized protein</fullName>
    </submittedName>
</protein>
<dbReference type="OrthoDB" id="6368782at2"/>
<dbReference type="PANTHER" id="PTHR37691:SF1">
    <property type="entry name" value="BLR3518 PROTEIN"/>
    <property type="match status" value="1"/>
</dbReference>
<dbReference type="Gene3D" id="3.40.1260.10">
    <property type="entry name" value="DsrEFH-like"/>
    <property type="match status" value="1"/>
</dbReference>
<organism evidence="2 3">
    <name type="scientific">Acidiferrobacter thiooxydans</name>
    <dbReference type="NCBI Taxonomy" id="163359"/>
    <lineage>
        <taxon>Bacteria</taxon>
        <taxon>Pseudomonadati</taxon>
        <taxon>Pseudomonadota</taxon>
        <taxon>Gammaproteobacteria</taxon>
        <taxon>Acidiferrobacterales</taxon>
        <taxon>Acidiferrobacteraceae</taxon>
        <taxon>Acidiferrobacter</taxon>
    </lineage>
</organism>
<keyword evidence="3" id="KW-1185">Reference proteome</keyword>
<gene>
    <name evidence="2" type="ORF">C4900_11705</name>
</gene>
<reference evidence="2 3" key="1">
    <citation type="submission" date="2018-02" db="EMBL/GenBank/DDBJ databases">
        <title>Insights into the biology of acidophilic members of the Acidiferrobacteraceae family derived from comparative genomic analyses.</title>
        <authorList>
            <person name="Issotta F."/>
            <person name="Thyssen C."/>
            <person name="Mena C."/>
            <person name="Moya A."/>
            <person name="Bellenberg S."/>
            <person name="Sproer C."/>
            <person name="Covarrubias P.C."/>
            <person name="Sand W."/>
            <person name="Quatrini R."/>
            <person name="Vera M."/>
        </authorList>
    </citation>
    <scope>NUCLEOTIDE SEQUENCE [LARGE SCALE GENOMIC DNA]</scope>
    <source>
        <strain evidence="3">m-1</strain>
    </source>
</reference>
<evidence type="ECO:0000313" key="3">
    <source>
        <dbReference type="Proteomes" id="UP000253250"/>
    </source>
</evidence>
<evidence type="ECO:0000256" key="1">
    <source>
        <dbReference type="SAM" id="SignalP"/>
    </source>
</evidence>
<comment type="caution">
    <text evidence="2">The sequence shown here is derived from an EMBL/GenBank/DDBJ whole genome shotgun (WGS) entry which is preliminary data.</text>
</comment>
<dbReference type="SUPFAM" id="SSF75169">
    <property type="entry name" value="DsrEFH-like"/>
    <property type="match status" value="1"/>
</dbReference>
<sequence>MAVLRKLVFVILASGVLAMPALAENWTLFHHYDFNKPQFIHSHPFAKEHLVVQVDQGNPHRWALALSNVDNVLNYFGSDKIQIVVVAYGPGLKMLFANSPLKRLVQSLNAQGVEFDACHMTMLGIKAKTGHLPKLLPQAVVVPGGVIRIMQLEQHGFDLLKP</sequence>
<feature type="signal peptide" evidence="1">
    <location>
        <begin position="1"/>
        <end position="23"/>
    </location>
</feature>
<accession>A0A368HDE3</accession>
<name>A0A368HDE3_9GAMM</name>
<dbReference type="EMBL" id="PSYR01000002">
    <property type="protein sequence ID" value="RCN56466.1"/>
    <property type="molecule type" value="Genomic_DNA"/>
</dbReference>
<dbReference type="AlphaFoldDB" id="A0A368HDE3"/>
<dbReference type="InterPro" id="IPR027396">
    <property type="entry name" value="DsrEFH-like"/>
</dbReference>
<keyword evidence="1" id="KW-0732">Signal</keyword>
<proteinExistence type="predicted"/>
<feature type="chain" id="PRO_5016628905" evidence="1">
    <location>
        <begin position="24"/>
        <end position="162"/>
    </location>
</feature>
<dbReference type="Proteomes" id="UP000253250">
    <property type="component" value="Unassembled WGS sequence"/>
</dbReference>
<evidence type="ECO:0000313" key="2">
    <source>
        <dbReference type="EMBL" id="RCN56466.1"/>
    </source>
</evidence>